<dbReference type="AlphaFoldDB" id="A0A1G7FAW0"/>
<dbReference type="RefSeq" id="WP_093142972.1">
    <property type="nucleotide sequence ID" value="NZ_BMWO01000002.1"/>
</dbReference>
<evidence type="ECO:0008006" key="3">
    <source>
        <dbReference type="Google" id="ProtNLM"/>
    </source>
</evidence>
<accession>A0A1G7FAW0</accession>
<evidence type="ECO:0000313" key="1">
    <source>
        <dbReference type="EMBL" id="SDE73078.1"/>
    </source>
</evidence>
<dbReference type="Proteomes" id="UP000199321">
    <property type="component" value="Unassembled WGS sequence"/>
</dbReference>
<dbReference type="Gene3D" id="1.10.3680.10">
    <property type="entry name" value="TerB-like"/>
    <property type="match status" value="1"/>
</dbReference>
<dbReference type="SUPFAM" id="SSF158682">
    <property type="entry name" value="TerB-like"/>
    <property type="match status" value="1"/>
</dbReference>
<keyword evidence="2" id="KW-1185">Reference proteome</keyword>
<gene>
    <name evidence="1" type="ORF">SAMN05421855_102446</name>
</gene>
<dbReference type="OrthoDB" id="9770030at2"/>
<proteinExistence type="predicted"/>
<organism evidence="1 2">
    <name type="scientific">Ulvibacter litoralis</name>
    <dbReference type="NCBI Taxonomy" id="227084"/>
    <lineage>
        <taxon>Bacteria</taxon>
        <taxon>Pseudomonadati</taxon>
        <taxon>Bacteroidota</taxon>
        <taxon>Flavobacteriia</taxon>
        <taxon>Flavobacteriales</taxon>
        <taxon>Flavobacteriaceae</taxon>
        <taxon>Ulvibacter</taxon>
    </lineage>
</organism>
<sequence>MNEFTTQWTKKELSAYLLLYCANADYIETEEEIELIRSKVDRADYKAIHKEFENDNDYQSIQKIESTIARLNLSEAQIDALIDEMKALFTADGGYDAAENALFTGLKKLLKE</sequence>
<dbReference type="EMBL" id="FNBA01000002">
    <property type="protein sequence ID" value="SDE73078.1"/>
    <property type="molecule type" value="Genomic_DNA"/>
</dbReference>
<dbReference type="STRING" id="227084.SAMN05421855_102446"/>
<name>A0A1G7FAW0_9FLAO</name>
<reference evidence="1 2" key="1">
    <citation type="submission" date="2016-10" db="EMBL/GenBank/DDBJ databases">
        <authorList>
            <person name="de Groot N.N."/>
        </authorList>
    </citation>
    <scope>NUCLEOTIDE SEQUENCE [LARGE SCALE GENOMIC DNA]</scope>
    <source>
        <strain evidence="1 2">DSM 16195</strain>
    </source>
</reference>
<evidence type="ECO:0000313" key="2">
    <source>
        <dbReference type="Proteomes" id="UP000199321"/>
    </source>
</evidence>
<protein>
    <recommendedName>
        <fullName evidence="3">Tellurite resistance protein TerB</fullName>
    </recommendedName>
</protein>
<dbReference type="InterPro" id="IPR029024">
    <property type="entry name" value="TerB-like"/>
</dbReference>